<evidence type="ECO:0000256" key="10">
    <source>
        <dbReference type="RuleBase" id="RU000320"/>
    </source>
</evidence>
<feature type="transmembrane region" description="Helical" evidence="11">
    <location>
        <begin position="350"/>
        <end position="372"/>
    </location>
</feature>
<proteinExistence type="predicted"/>
<keyword evidence="3" id="KW-0813">Transport</keyword>
<dbReference type="PANTHER" id="PTHR43373:SF1">
    <property type="entry name" value="NA(+)_H(+) ANTIPORTER SUBUNIT A"/>
    <property type="match status" value="1"/>
</dbReference>
<sequence>MSAADARSSPAGVASGLVLAALAGLAAAFFASHIGAVDGDRAVAVSYDWVPSLGVSLAFRLDGLSLLFAVLISGFGAVISLYALSYLRGHPQLVRFFLYLGLFMAGMLGLVLADDVIALFVFWEATTISSFLLVGFDHGAAKARRSAWQALLVTGAGGLALLAGLVILAIAAGTTRLSEISAMSGLTEHALYPVILALVLIGAFTKSAQIPFHFWLPNAMAAPTPVSAYLHSATMVKAGVYLLARLHPALSGTDGWTASLSFAGGATMLVTAFLALRQSDLKTALAYTSLMALGALVMFLGATATVAIAAAMTLLVVHALYKASLFMVVGAIDHQTGTREIARLGGLWRLMPMTSIAAVLAAGSMAGFPPFLGFIGKELKYEGALAVAEEPALLAASAMVANALMVALALTITLRVVFGQPGETPVKPREAGPMLWAPPLLLALFGLAFGIAPDLVGSNLIQPAVTAILGRPESVQLKMWHGVNVPLALSVMTMILGAIFFLAHRRMARLLARAPLVFDPGWDRLLANIAAGFKAITAVMQPGSLRVYMSVSLVAAALPALAVLVWRGGLRLPPPEAFAAMTVSGLSACALVAAGALTAALSQRRMAAIGGVGAAGTGIAALFVLYGAPDVAITQLLTDVLLVALIASAMARLPEMTPRREGRARDAAVAVVVGVAMGALTLAAASGGFDRSVADAMEALSWPAAHGRNVVNVILVDFRAIDTFGEIVVVAAAAIGAAALIGLRAGRGRA</sequence>
<feature type="domain" description="NADH:quinone oxidoreductase/Mrp antiporter transmembrane" evidence="12">
    <location>
        <begin position="113"/>
        <end position="389"/>
    </location>
</feature>
<dbReference type="Pfam" id="PF20501">
    <property type="entry name" value="MbhE"/>
    <property type="match status" value="1"/>
</dbReference>
<dbReference type="InterPro" id="IPR025383">
    <property type="entry name" value="MrpA_C/MbhD"/>
</dbReference>
<dbReference type="Pfam" id="PF13244">
    <property type="entry name" value="MbhD"/>
    <property type="match status" value="1"/>
</dbReference>
<evidence type="ECO:0000313" key="17">
    <source>
        <dbReference type="Proteomes" id="UP000198703"/>
    </source>
</evidence>
<feature type="transmembrane region" description="Helical" evidence="11">
    <location>
        <begin position="283"/>
        <end position="302"/>
    </location>
</feature>
<dbReference type="InterPro" id="IPR001750">
    <property type="entry name" value="ND/Mrp_TM"/>
</dbReference>
<gene>
    <name evidence="16" type="ORF">SAMN05444370_10917</name>
</gene>
<dbReference type="PANTHER" id="PTHR43373">
    <property type="entry name" value="NA(+)/H(+) ANTIPORTER SUBUNIT"/>
    <property type="match status" value="1"/>
</dbReference>
<keyword evidence="8" id="KW-0406">Ion transport</keyword>
<feature type="domain" description="MrpA C-terminal/MbhD" evidence="14">
    <location>
        <begin position="590"/>
        <end position="655"/>
    </location>
</feature>
<keyword evidence="5" id="KW-1003">Cell membrane</keyword>
<comment type="function">
    <text evidence="1">NDH-1 shuttles electrons from NADH, via FMN and iron-sulfur (Fe-S) centers, to quinones in the respiratory chain. The immediate electron acceptor for the enzyme in this species is believed to be ubiquinone. Couples the redox reaction to proton translocation (for every two electrons transferred, four hydrogen ions are translocated across the cytoplasmic membrane), and thus conserves the redox energy in a proton gradient.</text>
</comment>
<dbReference type="PRINTS" id="PR01434">
    <property type="entry name" value="NADHDHGNASE5"/>
</dbReference>
<feature type="transmembrane region" description="Helical" evidence="11">
    <location>
        <begin position="578"/>
        <end position="600"/>
    </location>
</feature>
<dbReference type="EMBL" id="FNQM01000009">
    <property type="protein sequence ID" value="SEA67127.1"/>
    <property type="molecule type" value="Genomic_DNA"/>
</dbReference>
<feature type="transmembrane region" description="Helical" evidence="11">
    <location>
        <begin position="96"/>
        <end position="113"/>
    </location>
</feature>
<feature type="transmembrane region" description="Helical" evidence="11">
    <location>
        <begin position="256"/>
        <end position="276"/>
    </location>
</feature>
<name>A0A1H4D3B2_9RHOB</name>
<feature type="transmembrane region" description="Helical" evidence="11">
    <location>
        <begin position="435"/>
        <end position="452"/>
    </location>
</feature>
<feature type="transmembrane region" description="Helical" evidence="11">
    <location>
        <begin position="148"/>
        <end position="171"/>
    </location>
</feature>
<dbReference type="Proteomes" id="UP000198703">
    <property type="component" value="Unassembled WGS sequence"/>
</dbReference>
<evidence type="ECO:0000256" key="11">
    <source>
        <dbReference type="SAM" id="Phobius"/>
    </source>
</evidence>
<evidence type="ECO:0000256" key="7">
    <source>
        <dbReference type="ARBA" id="ARBA00022989"/>
    </source>
</evidence>
<organism evidence="16 17">
    <name type="scientific">Rubrimonas cliftonensis</name>
    <dbReference type="NCBI Taxonomy" id="89524"/>
    <lineage>
        <taxon>Bacteria</taxon>
        <taxon>Pseudomonadati</taxon>
        <taxon>Pseudomonadota</taxon>
        <taxon>Alphaproteobacteria</taxon>
        <taxon>Rhodobacterales</taxon>
        <taxon>Paracoccaceae</taxon>
        <taxon>Rubrimonas</taxon>
    </lineage>
</organism>
<dbReference type="GO" id="GO:0005886">
    <property type="term" value="C:plasma membrane"/>
    <property type="evidence" value="ECO:0007669"/>
    <property type="project" value="UniProtKB-SubCell"/>
</dbReference>
<feature type="transmembrane region" description="Helical" evidence="11">
    <location>
        <begin position="119"/>
        <end position="136"/>
    </location>
</feature>
<feature type="transmembrane region" description="Helical" evidence="11">
    <location>
        <begin position="63"/>
        <end position="84"/>
    </location>
</feature>
<feature type="transmembrane region" description="Helical" evidence="11">
    <location>
        <begin position="727"/>
        <end position="746"/>
    </location>
</feature>
<dbReference type="STRING" id="89524.SAMN05444370_10917"/>
<dbReference type="RefSeq" id="WP_093254354.1">
    <property type="nucleotide sequence ID" value="NZ_FNQM01000009.1"/>
</dbReference>
<dbReference type="InterPro" id="IPR046806">
    <property type="entry name" value="MrpA_C/MbhE"/>
</dbReference>
<feature type="transmembrane region" description="Helical" evidence="11">
    <location>
        <begin position="308"/>
        <end position="329"/>
    </location>
</feature>
<evidence type="ECO:0000256" key="8">
    <source>
        <dbReference type="ARBA" id="ARBA00023065"/>
    </source>
</evidence>
<dbReference type="Pfam" id="PF00361">
    <property type="entry name" value="Proton_antipo_M"/>
    <property type="match status" value="1"/>
</dbReference>
<evidence type="ECO:0000259" key="12">
    <source>
        <dbReference type="Pfam" id="PF00361"/>
    </source>
</evidence>
<evidence type="ECO:0000256" key="4">
    <source>
        <dbReference type="ARBA" id="ARBA00022449"/>
    </source>
</evidence>
<evidence type="ECO:0000313" key="16">
    <source>
        <dbReference type="EMBL" id="SEA67127.1"/>
    </source>
</evidence>
<evidence type="ECO:0000256" key="3">
    <source>
        <dbReference type="ARBA" id="ARBA00022448"/>
    </source>
</evidence>
<keyword evidence="9 11" id="KW-0472">Membrane</keyword>
<evidence type="ECO:0000256" key="1">
    <source>
        <dbReference type="ARBA" id="ARBA00002378"/>
    </source>
</evidence>
<dbReference type="InterPro" id="IPR001516">
    <property type="entry name" value="Proton_antipo_N"/>
</dbReference>
<dbReference type="GO" id="GO:0015297">
    <property type="term" value="F:antiporter activity"/>
    <property type="evidence" value="ECO:0007669"/>
    <property type="project" value="UniProtKB-KW"/>
</dbReference>
<dbReference type="GO" id="GO:0006811">
    <property type="term" value="P:monoatomic ion transport"/>
    <property type="evidence" value="ECO:0007669"/>
    <property type="project" value="UniProtKB-KW"/>
</dbReference>
<feature type="transmembrane region" description="Helical" evidence="11">
    <location>
        <begin position="666"/>
        <end position="689"/>
    </location>
</feature>
<reference evidence="16 17" key="1">
    <citation type="submission" date="2016-10" db="EMBL/GenBank/DDBJ databases">
        <authorList>
            <person name="de Groot N.N."/>
        </authorList>
    </citation>
    <scope>NUCLEOTIDE SEQUENCE [LARGE SCALE GENOMIC DNA]</scope>
    <source>
        <strain evidence="16 17">DSM 15345</strain>
    </source>
</reference>
<evidence type="ECO:0000256" key="2">
    <source>
        <dbReference type="ARBA" id="ARBA00004651"/>
    </source>
</evidence>
<dbReference type="Pfam" id="PF00662">
    <property type="entry name" value="Proton_antipo_N"/>
    <property type="match status" value="1"/>
</dbReference>
<feature type="transmembrane region" description="Helical" evidence="11">
    <location>
        <begin position="483"/>
        <end position="503"/>
    </location>
</feature>
<dbReference type="OrthoDB" id="9811798at2"/>
<feature type="transmembrane region" description="Helical" evidence="11">
    <location>
        <begin position="392"/>
        <end position="414"/>
    </location>
</feature>
<feature type="transmembrane region" description="Helical" evidence="11">
    <location>
        <begin position="547"/>
        <end position="566"/>
    </location>
</feature>
<dbReference type="InterPro" id="IPR050616">
    <property type="entry name" value="CPA3_Na-H_Antiporter_A"/>
</dbReference>
<evidence type="ECO:0000256" key="6">
    <source>
        <dbReference type="ARBA" id="ARBA00022692"/>
    </source>
</evidence>
<feature type="domain" description="NADH-Ubiquinone oxidoreductase (complex I) chain 5 N-terminal" evidence="13">
    <location>
        <begin position="52"/>
        <end position="97"/>
    </location>
</feature>
<keyword evidence="6 10" id="KW-0812">Transmembrane</keyword>
<keyword evidence="17" id="KW-1185">Reference proteome</keyword>
<keyword evidence="4" id="KW-0050">Antiport</keyword>
<evidence type="ECO:0000256" key="9">
    <source>
        <dbReference type="ARBA" id="ARBA00023136"/>
    </source>
</evidence>
<feature type="transmembrane region" description="Helical" evidence="11">
    <location>
        <begin position="191"/>
        <end position="216"/>
    </location>
</feature>
<evidence type="ECO:0000259" key="14">
    <source>
        <dbReference type="Pfam" id="PF13244"/>
    </source>
</evidence>
<evidence type="ECO:0000259" key="15">
    <source>
        <dbReference type="Pfam" id="PF20501"/>
    </source>
</evidence>
<evidence type="ECO:0000256" key="5">
    <source>
        <dbReference type="ARBA" id="ARBA00022475"/>
    </source>
</evidence>
<feature type="domain" description="MrpA C-terminal/MbhE" evidence="15">
    <location>
        <begin position="663"/>
        <end position="741"/>
    </location>
</feature>
<comment type="subcellular location">
    <subcellularLocation>
        <location evidence="2">Cell membrane</location>
        <topology evidence="2">Multi-pass membrane protein</topology>
    </subcellularLocation>
    <subcellularLocation>
        <location evidence="10">Membrane</location>
        <topology evidence="10">Multi-pass membrane protein</topology>
    </subcellularLocation>
</comment>
<feature type="transmembrane region" description="Helical" evidence="11">
    <location>
        <begin position="632"/>
        <end position="654"/>
    </location>
</feature>
<protein>
    <submittedName>
        <fullName evidence="16">Multisubunit sodium/proton antiporter, MrpA subunit</fullName>
    </submittedName>
</protein>
<keyword evidence="7 11" id="KW-1133">Transmembrane helix</keyword>
<feature type="transmembrane region" description="Helical" evidence="11">
    <location>
        <begin position="607"/>
        <end position="626"/>
    </location>
</feature>
<accession>A0A1H4D3B2</accession>
<dbReference type="AlphaFoldDB" id="A0A1H4D3B2"/>
<evidence type="ECO:0000259" key="13">
    <source>
        <dbReference type="Pfam" id="PF00662"/>
    </source>
</evidence>